<sequence>MAELQRIVDERDSVALNNVMSKMQMYNGQVLGSDAYFFRNRKQLEALMQAEGMPTLWFTFMAADNHWFDVHAFGDNMGEGLTEM</sequence>
<reference evidence="2" key="1">
    <citation type="submission" date="2023-08" db="EMBL/GenBank/DDBJ databases">
        <authorList>
            <person name="Audoor S."/>
            <person name="Bilcke G."/>
        </authorList>
    </citation>
    <scope>NUCLEOTIDE SEQUENCE</scope>
</reference>
<dbReference type="EMBL" id="CAKOGP040001424">
    <property type="protein sequence ID" value="CAJ1945435.1"/>
    <property type="molecule type" value="Genomic_DNA"/>
</dbReference>
<evidence type="ECO:0000259" key="1">
    <source>
        <dbReference type="Pfam" id="PF14214"/>
    </source>
</evidence>
<dbReference type="Proteomes" id="UP001295423">
    <property type="component" value="Unassembled WGS sequence"/>
</dbReference>
<evidence type="ECO:0000313" key="3">
    <source>
        <dbReference type="Proteomes" id="UP001295423"/>
    </source>
</evidence>
<dbReference type="AlphaFoldDB" id="A0AAD2D0D7"/>
<keyword evidence="3" id="KW-1185">Reference proteome</keyword>
<name>A0AAD2D0D7_9STRA</name>
<feature type="domain" description="Helitron helicase-like" evidence="1">
    <location>
        <begin position="3"/>
        <end position="71"/>
    </location>
</feature>
<accession>A0AAD2D0D7</accession>
<organism evidence="2 3">
    <name type="scientific">Cylindrotheca closterium</name>
    <dbReference type="NCBI Taxonomy" id="2856"/>
    <lineage>
        <taxon>Eukaryota</taxon>
        <taxon>Sar</taxon>
        <taxon>Stramenopiles</taxon>
        <taxon>Ochrophyta</taxon>
        <taxon>Bacillariophyta</taxon>
        <taxon>Bacillariophyceae</taxon>
        <taxon>Bacillariophycidae</taxon>
        <taxon>Bacillariales</taxon>
        <taxon>Bacillariaceae</taxon>
        <taxon>Cylindrotheca</taxon>
    </lineage>
</organism>
<dbReference type="Pfam" id="PF14214">
    <property type="entry name" value="Helitron_like_N"/>
    <property type="match status" value="1"/>
</dbReference>
<gene>
    <name evidence="2" type="ORF">CYCCA115_LOCUS9578</name>
</gene>
<dbReference type="InterPro" id="IPR025476">
    <property type="entry name" value="Helitron_helicase-like"/>
</dbReference>
<protein>
    <recommendedName>
        <fullName evidence="1">Helitron helicase-like domain-containing protein</fullName>
    </recommendedName>
</protein>
<evidence type="ECO:0000313" key="2">
    <source>
        <dbReference type="EMBL" id="CAJ1945435.1"/>
    </source>
</evidence>
<proteinExistence type="predicted"/>
<comment type="caution">
    <text evidence="2">The sequence shown here is derived from an EMBL/GenBank/DDBJ whole genome shotgun (WGS) entry which is preliminary data.</text>
</comment>